<evidence type="ECO:0000313" key="3">
    <source>
        <dbReference type="Proteomes" id="UP000198211"/>
    </source>
</evidence>
<feature type="compositionally biased region" description="Basic and acidic residues" evidence="1">
    <location>
        <begin position="372"/>
        <end position="388"/>
    </location>
</feature>
<name>A0A225UJ99_9STRA</name>
<feature type="region of interest" description="Disordered" evidence="1">
    <location>
        <begin position="365"/>
        <end position="399"/>
    </location>
</feature>
<keyword evidence="2" id="KW-0645">Protease</keyword>
<feature type="compositionally biased region" description="Polar residues" evidence="1">
    <location>
        <begin position="129"/>
        <end position="145"/>
    </location>
</feature>
<feature type="region of interest" description="Disordered" evidence="1">
    <location>
        <begin position="297"/>
        <end position="353"/>
    </location>
</feature>
<gene>
    <name evidence="2" type="ORF">PHMEG_00037741</name>
</gene>
<protein>
    <submittedName>
        <fullName evidence="2">Eukaryotic/viral aspartic protease</fullName>
    </submittedName>
</protein>
<evidence type="ECO:0000256" key="1">
    <source>
        <dbReference type="SAM" id="MobiDB-lite"/>
    </source>
</evidence>
<proteinExistence type="predicted"/>
<feature type="region of interest" description="Disordered" evidence="1">
    <location>
        <begin position="35"/>
        <end position="74"/>
    </location>
</feature>
<organism evidence="2 3">
    <name type="scientific">Phytophthora megakarya</name>
    <dbReference type="NCBI Taxonomy" id="4795"/>
    <lineage>
        <taxon>Eukaryota</taxon>
        <taxon>Sar</taxon>
        <taxon>Stramenopiles</taxon>
        <taxon>Oomycota</taxon>
        <taxon>Peronosporomycetes</taxon>
        <taxon>Peronosporales</taxon>
        <taxon>Peronosporaceae</taxon>
        <taxon>Phytophthora</taxon>
    </lineage>
</organism>
<reference evidence="3" key="1">
    <citation type="submission" date="2017-03" db="EMBL/GenBank/DDBJ databases">
        <title>Phytopthora megakarya and P. palmivora, two closely related causual agents of cacao black pod achieved similar genome size and gene model numbers by different mechanisms.</title>
        <authorList>
            <person name="Ali S."/>
            <person name="Shao J."/>
            <person name="Larry D.J."/>
            <person name="Kronmiller B."/>
            <person name="Shen D."/>
            <person name="Strem M.D."/>
            <person name="Melnick R.L."/>
            <person name="Guiltinan M.J."/>
            <person name="Tyler B.M."/>
            <person name="Meinhardt L.W."/>
            <person name="Bailey B.A."/>
        </authorList>
    </citation>
    <scope>NUCLEOTIDE SEQUENCE [LARGE SCALE GENOMIC DNA]</scope>
    <source>
        <strain evidence="3">zdho120</strain>
    </source>
</reference>
<keyword evidence="3" id="KW-1185">Reference proteome</keyword>
<dbReference type="AlphaFoldDB" id="A0A225UJ99"/>
<dbReference type="EMBL" id="NBNE01016858">
    <property type="protein sequence ID" value="OWY93011.1"/>
    <property type="molecule type" value="Genomic_DNA"/>
</dbReference>
<sequence>MERVYDWDLESWMTAIYAILDPITVLVGTVERKPTPIQDRKPKTRPALPPPEYASSEDSDSSIESPKRMSMRRPPRVMQLAATPVDPEAPTTEGPIPKALEDAFVRLMQSTRMQTATGTPPSAPRYASLTPTSRCATTETVPQESTDARWSRRRCRACAPRGVLGIERVQRERRQRGKTRAWFNRLKSASRRDGTTGDEVCALFGDLIAGPARQWYLQLKKSTRTSWTELTNQFRVQYCGKGVFMASRYYHASKHVDETPLEYLYRLNVAGMRETQTCRAVHQYLVRTGARIGITSHADGSAGHGHVGEEATRTTTRSTSTEYNALRHKPIPTEGAGEYDSGREGDSDEDQICDQDRDDEERAKLFVTGHAPQREHAPETSTRGERCMIDPGAGTVDRDVTPKETAGKCAGQHPTDRCLRACKACGVVHEAGKCPLEEVFNQLLQWYDSQKHAGILPPTAEKMLN</sequence>
<comment type="caution">
    <text evidence="2">The sequence shown here is derived from an EMBL/GenBank/DDBJ whole genome shotgun (WGS) entry which is preliminary data.</text>
</comment>
<feature type="region of interest" description="Disordered" evidence="1">
    <location>
        <begin position="113"/>
        <end position="146"/>
    </location>
</feature>
<evidence type="ECO:0000313" key="2">
    <source>
        <dbReference type="EMBL" id="OWY93011.1"/>
    </source>
</evidence>
<keyword evidence="2" id="KW-0378">Hydrolase</keyword>
<dbReference type="GO" id="GO:0008233">
    <property type="term" value="F:peptidase activity"/>
    <property type="evidence" value="ECO:0007669"/>
    <property type="project" value="UniProtKB-KW"/>
</dbReference>
<accession>A0A225UJ99</accession>
<dbReference type="Proteomes" id="UP000198211">
    <property type="component" value="Unassembled WGS sequence"/>
</dbReference>
<dbReference type="GO" id="GO:0006508">
    <property type="term" value="P:proteolysis"/>
    <property type="evidence" value="ECO:0007669"/>
    <property type="project" value="UniProtKB-KW"/>
</dbReference>